<feature type="region of interest" description="Disordered" evidence="1">
    <location>
        <begin position="264"/>
        <end position="326"/>
    </location>
</feature>
<organism evidence="3 4">
    <name type="scientific">Legionella pneumophila</name>
    <dbReference type="NCBI Taxonomy" id="446"/>
    <lineage>
        <taxon>Bacteria</taxon>
        <taxon>Pseudomonadati</taxon>
        <taxon>Pseudomonadota</taxon>
        <taxon>Gammaproteobacteria</taxon>
        <taxon>Legionellales</taxon>
        <taxon>Legionellaceae</taxon>
        <taxon>Legionella</taxon>
    </lineage>
</organism>
<feature type="compositionally biased region" description="Low complexity" evidence="1">
    <location>
        <begin position="303"/>
        <end position="326"/>
    </location>
</feature>
<gene>
    <name evidence="3" type="ORF">C3928_04265</name>
</gene>
<dbReference type="EMBL" id="PQWY01000010">
    <property type="protein sequence ID" value="PPK31257.1"/>
    <property type="molecule type" value="Genomic_DNA"/>
</dbReference>
<feature type="chain" id="PRO_5043321549" evidence="2">
    <location>
        <begin position="21"/>
        <end position="326"/>
    </location>
</feature>
<feature type="region of interest" description="Disordered" evidence="1">
    <location>
        <begin position="19"/>
        <end position="121"/>
    </location>
</feature>
<dbReference type="Proteomes" id="UP000239239">
    <property type="component" value="Unassembled WGS sequence"/>
</dbReference>
<evidence type="ECO:0000256" key="1">
    <source>
        <dbReference type="SAM" id="MobiDB-lite"/>
    </source>
</evidence>
<evidence type="ECO:0000256" key="2">
    <source>
        <dbReference type="SAM" id="SignalP"/>
    </source>
</evidence>
<reference evidence="3 4" key="1">
    <citation type="submission" date="2018-02" db="EMBL/GenBank/DDBJ databases">
        <title>Draft genome sequences of four Legionella pneumophila clinical strains isolated in Ontario.</title>
        <authorList>
            <person name="Fortuna A."/>
            <person name="Ramnarine R."/>
            <person name="Li A."/>
            <person name="Frantz C."/>
            <person name="Mallo G."/>
        </authorList>
    </citation>
    <scope>NUCLEOTIDE SEQUENCE [LARGE SCALE GENOMIC DNA]</scope>
    <source>
        <strain evidence="3 4">LG61</strain>
    </source>
</reference>
<feature type="compositionally biased region" description="Polar residues" evidence="1">
    <location>
        <begin position="19"/>
        <end position="42"/>
    </location>
</feature>
<dbReference type="AlphaFoldDB" id="A0A2S6F1E6"/>
<evidence type="ECO:0000313" key="3">
    <source>
        <dbReference type="EMBL" id="PPK31257.1"/>
    </source>
</evidence>
<feature type="compositionally biased region" description="Low complexity" evidence="1">
    <location>
        <begin position="88"/>
        <end position="120"/>
    </location>
</feature>
<accession>A0A2S6F1E6</accession>
<keyword evidence="2" id="KW-0732">Signal</keyword>
<name>A0A2S6F1E6_LEGPN</name>
<feature type="compositionally biased region" description="Low complexity" evidence="1">
    <location>
        <begin position="43"/>
        <end position="70"/>
    </location>
</feature>
<feature type="compositionally biased region" description="Low complexity" evidence="1">
    <location>
        <begin position="267"/>
        <end position="293"/>
    </location>
</feature>
<sequence>MKKTVLWGALFALITTQANSEATQQEISSQNSSSTGTNVVSESTNQAPATNQNTQQNQVNQPVQSNGQQPTQAIQNNQPNQSTQAGEPQSNPNTQNNSQNQPTQQQTTQQPAHQQIPSQQTAPVINCDYKISAETKTIDQSLVLTWTEKAIIQSFDFDPATVDAQLQKLQTCFTDQGWLSFNSALQKSGNLDAIKSQKLHVSSQIDGQPQVTEAIENQWKITIPLQVVYQNDKEKVTQLLNVNVTIGRKITGDLGINQMIAMPRSATNTPPTNSSTNTTPSTTNTSTPQTQTPGDTTNNASKTNTETQTGTSTTSPPSGSTTNTQN</sequence>
<dbReference type="Pfam" id="PF11393">
    <property type="entry name" value="T4BSS_DotI_IcmL"/>
    <property type="match status" value="1"/>
</dbReference>
<comment type="caution">
    <text evidence="3">The sequence shown here is derived from an EMBL/GenBank/DDBJ whole genome shotgun (WGS) entry which is preliminary data.</text>
</comment>
<protein>
    <submittedName>
        <fullName evidence="3">Type IV secretion protein IcmL</fullName>
    </submittedName>
</protein>
<feature type="signal peptide" evidence="2">
    <location>
        <begin position="1"/>
        <end position="20"/>
    </location>
</feature>
<dbReference type="RefSeq" id="WP_027228379.1">
    <property type="nucleotide sequence ID" value="NZ_CP021259.1"/>
</dbReference>
<dbReference type="InterPro" id="IPR021055">
    <property type="entry name" value="T4BSS_IcmL/DotI"/>
</dbReference>
<dbReference type="OrthoDB" id="5653338at2"/>
<dbReference type="CDD" id="cd16385">
    <property type="entry name" value="IcmL"/>
    <property type="match status" value="1"/>
</dbReference>
<evidence type="ECO:0000313" key="4">
    <source>
        <dbReference type="Proteomes" id="UP000239239"/>
    </source>
</evidence>
<feature type="compositionally biased region" description="Polar residues" evidence="1">
    <location>
        <begin position="71"/>
        <end position="87"/>
    </location>
</feature>
<proteinExistence type="predicted"/>